<reference evidence="2 3" key="1">
    <citation type="submission" date="2019-08" db="EMBL/GenBank/DDBJ databases">
        <title>Archangium and Cystobacter genomes.</title>
        <authorList>
            <person name="Chen I.-C.K."/>
            <person name="Wielgoss S."/>
        </authorList>
    </citation>
    <scope>NUCLEOTIDE SEQUENCE [LARGE SCALE GENOMIC DNA]</scope>
    <source>
        <strain evidence="2 3">Cbm 6</strain>
    </source>
</reference>
<feature type="region of interest" description="Disordered" evidence="1">
    <location>
        <begin position="64"/>
        <end position="85"/>
    </location>
</feature>
<evidence type="ECO:0000256" key="1">
    <source>
        <dbReference type="SAM" id="MobiDB-lite"/>
    </source>
</evidence>
<evidence type="ECO:0000313" key="2">
    <source>
        <dbReference type="EMBL" id="WNG51429.1"/>
    </source>
</evidence>
<proteinExistence type="predicted"/>
<dbReference type="RefSeq" id="WP_395811687.1">
    <property type="nucleotide sequence ID" value="NZ_CP043494.1"/>
</dbReference>
<protein>
    <submittedName>
        <fullName evidence="2">Uncharacterized protein</fullName>
    </submittedName>
</protein>
<accession>A0ABY9X7R1</accession>
<organism evidence="2 3">
    <name type="scientific">Archangium minus</name>
    <dbReference type="NCBI Taxonomy" id="83450"/>
    <lineage>
        <taxon>Bacteria</taxon>
        <taxon>Pseudomonadati</taxon>
        <taxon>Myxococcota</taxon>
        <taxon>Myxococcia</taxon>
        <taxon>Myxococcales</taxon>
        <taxon>Cystobacterineae</taxon>
        <taxon>Archangiaceae</taxon>
        <taxon>Archangium</taxon>
    </lineage>
</organism>
<evidence type="ECO:0000313" key="3">
    <source>
        <dbReference type="Proteomes" id="UP001611383"/>
    </source>
</evidence>
<keyword evidence="3" id="KW-1185">Reference proteome</keyword>
<dbReference type="EMBL" id="CP043494">
    <property type="protein sequence ID" value="WNG51429.1"/>
    <property type="molecule type" value="Genomic_DNA"/>
</dbReference>
<dbReference type="Proteomes" id="UP001611383">
    <property type="component" value="Chromosome"/>
</dbReference>
<sequence>MPQPIPPELGAAMSPEASLQSGLGNILNSVANAINTATQALETVKGLVNEGTATATKTLNQLETEHVAPKMDSKPEVCDLELDHV</sequence>
<gene>
    <name evidence="2" type="ORF">F0U60_50355</name>
</gene>
<name>A0ABY9X7R1_9BACT</name>